<dbReference type="AlphaFoldDB" id="I0JRH7"/>
<keyword evidence="2" id="KW-1003">Cell membrane</keyword>
<evidence type="ECO:0000256" key="2">
    <source>
        <dbReference type="ARBA" id="ARBA00022475"/>
    </source>
</evidence>
<evidence type="ECO:0000259" key="7">
    <source>
        <dbReference type="Pfam" id="PF06271"/>
    </source>
</evidence>
<evidence type="ECO:0000256" key="1">
    <source>
        <dbReference type="ARBA" id="ARBA00004651"/>
    </source>
</evidence>
<dbReference type="EMBL" id="HE717023">
    <property type="protein sequence ID" value="CCG46748.1"/>
    <property type="molecule type" value="Genomic_DNA"/>
</dbReference>
<gene>
    <name evidence="8" type="primary">yckC4</name>
    <name evidence="8" type="ordered locus">HBHAL_4408</name>
</gene>
<feature type="transmembrane region" description="Helical" evidence="6">
    <location>
        <begin position="84"/>
        <end position="112"/>
    </location>
</feature>
<dbReference type="PANTHER" id="PTHR36115:SF9">
    <property type="entry name" value="LMO1584 PROTEIN"/>
    <property type="match status" value="1"/>
</dbReference>
<evidence type="ECO:0000313" key="8">
    <source>
        <dbReference type="EMBL" id="CCG46748.1"/>
    </source>
</evidence>
<evidence type="ECO:0000256" key="6">
    <source>
        <dbReference type="SAM" id="Phobius"/>
    </source>
</evidence>
<feature type="domain" description="RDD" evidence="7">
    <location>
        <begin position="6"/>
        <end position="125"/>
    </location>
</feature>
<dbReference type="Proteomes" id="UP000007397">
    <property type="component" value="Chromosome"/>
</dbReference>
<keyword evidence="9" id="KW-1185">Reference proteome</keyword>
<keyword evidence="3 6" id="KW-0812">Transmembrane</keyword>
<comment type="subcellular location">
    <subcellularLocation>
        <location evidence="1">Cell membrane</location>
        <topology evidence="1">Multi-pass membrane protein</topology>
    </subcellularLocation>
</comment>
<dbReference type="InterPro" id="IPR051791">
    <property type="entry name" value="Pra-immunoreactive"/>
</dbReference>
<evidence type="ECO:0000256" key="3">
    <source>
        <dbReference type="ARBA" id="ARBA00022692"/>
    </source>
</evidence>
<reference evidence="8 9" key="1">
    <citation type="journal article" date="2013" name="Environ. Microbiol.">
        <title>Chloride and organic osmolytes: a hybrid strategy to cope with elevated salinities by the moderately halophilic, chloride-dependent bacterium Halobacillus halophilus.</title>
        <authorList>
            <person name="Saum S.H."/>
            <person name="Pfeiffer F."/>
            <person name="Palm P."/>
            <person name="Rampp M."/>
            <person name="Schuster S.C."/>
            <person name="Muller V."/>
            <person name="Oesterhelt D."/>
        </authorList>
    </citation>
    <scope>NUCLEOTIDE SEQUENCE [LARGE SCALE GENOMIC DNA]</scope>
    <source>
        <strain evidence="9">ATCC 35676 / DSM 2266 / JCM 20832 / KCTC 3685 / LMG 17431 / NBRC 102448 / NCIMB 2269</strain>
    </source>
</reference>
<dbReference type="GO" id="GO:0005886">
    <property type="term" value="C:plasma membrane"/>
    <property type="evidence" value="ECO:0007669"/>
    <property type="project" value="UniProtKB-SubCell"/>
</dbReference>
<keyword evidence="4 6" id="KW-1133">Transmembrane helix</keyword>
<dbReference type="KEGG" id="hhd:HBHAL_4408"/>
<accession>I0JRH7</accession>
<organism evidence="8 9">
    <name type="scientific">Halobacillus halophilus (strain ATCC 35676 / DSM 2266 / JCM 20832 / KCTC 3685 / LMG 17431 / NBRC 102448 / NCIMB 2269)</name>
    <name type="common">Sporosarcina halophila</name>
    <dbReference type="NCBI Taxonomy" id="866895"/>
    <lineage>
        <taxon>Bacteria</taxon>
        <taxon>Bacillati</taxon>
        <taxon>Bacillota</taxon>
        <taxon>Bacilli</taxon>
        <taxon>Bacillales</taxon>
        <taxon>Bacillaceae</taxon>
        <taxon>Halobacillus</taxon>
    </lineage>
</organism>
<sequence length="142" mass="15395">MDQSVGFLRRLGAVLLDGLIVFLPIGLIVSGLFQTDLNSLITNVIEGLYLLIVPVFWYGYVVGKKIMGIRIVKTNGKDVGMGTMLLRVVLSGLVYGLSFGVLYIVSAFFVAFRKDHRAIHDLFAGTYVTDAEPGEAAALPDA</sequence>
<dbReference type="Pfam" id="PF06271">
    <property type="entry name" value="RDD"/>
    <property type="match status" value="1"/>
</dbReference>
<dbReference type="eggNOG" id="COG1714">
    <property type="taxonomic scope" value="Bacteria"/>
</dbReference>
<keyword evidence="5 6" id="KW-0472">Membrane</keyword>
<evidence type="ECO:0000256" key="5">
    <source>
        <dbReference type="ARBA" id="ARBA00023136"/>
    </source>
</evidence>
<feature type="transmembrane region" description="Helical" evidence="6">
    <location>
        <begin position="40"/>
        <end position="63"/>
    </location>
</feature>
<evidence type="ECO:0000313" key="9">
    <source>
        <dbReference type="Proteomes" id="UP000007397"/>
    </source>
</evidence>
<dbReference type="HOGENOM" id="CLU_053152_6_0_9"/>
<name>I0JRH7_HALH3</name>
<feature type="transmembrane region" description="Helical" evidence="6">
    <location>
        <begin position="12"/>
        <end position="34"/>
    </location>
</feature>
<proteinExistence type="predicted"/>
<protein>
    <submittedName>
        <fullName evidence="8">RDD domain protein</fullName>
    </submittedName>
</protein>
<dbReference type="PATRIC" id="fig|866895.3.peg.3443"/>
<dbReference type="RefSeq" id="WP_014644634.1">
    <property type="nucleotide sequence ID" value="NC_017668.1"/>
</dbReference>
<dbReference type="InterPro" id="IPR010432">
    <property type="entry name" value="RDD"/>
</dbReference>
<evidence type="ECO:0000256" key="4">
    <source>
        <dbReference type="ARBA" id="ARBA00022989"/>
    </source>
</evidence>
<dbReference type="STRING" id="866895.HBHAL_4408"/>
<dbReference type="PANTHER" id="PTHR36115">
    <property type="entry name" value="PROLINE-RICH ANTIGEN HOMOLOG-RELATED"/>
    <property type="match status" value="1"/>
</dbReference>